<dbReference type="InterPro" id="IPR013087">
    <property type="entry name" value="Znf_C2H2_type"/>
</dbReference>
<dbReference type="EMBL" id="GL732842">
    <property type="protein sequence ID" value="EFX64359.1"/>
    <property type="molecule type" value="Genomic_DNA"/>
</dbReference>
<gene>
    <name evidence="3" type="ORF">DAPPUDRAFT_118256</name>
</gene>
<name>E9HV72_DAPPU</name>
<feature type="compositionally biased region" description="Low complexity" evidence="1">
    <location>
        <begin position="153"/>
        <end position="163"/>
    </location>
</feature>
<feature type="region of interest" description="Disordered" evidence="1">
    <location>
        <begin position="178"/>
        <end position="202"/>
    </location>
</feature>
<reference evidence="3 4" key="1">
    <citation type="journal article" date="2011" name="Science">
        <title>The ecoresponsive genome of Daphnia pulex.</title>
        <authorList>
            <person name="Colbourne J.K."/>
            <person name="Pfrender M.E."/>
            <person name="Gilbert D."/>
            <person name="Thomas W.K."/>
            <person name="Tucker A."/>
            <person name="Oakley T.H."/>
            <person name="Tokishita S."/>
            <person name="Aerts A."/>
            <person name="Arnold G.J."/>
            <person name="Basu M.K."/>
            <person name="Bauer D.J."/>
            <person name="Caceres C.E."/>
            <person name="Carmel L."/>
            <person name="Casola C."/>
            <person name="Choi J.H."/>
            <person name="Detter J.C."/>
            <person name="Dong Q."/>
            <person name="Dusheyko S."/>
            <person name="Eads B.D."/>
            <person name="Frohlich T."/>
            <person name="Geiler-Samerotte K.A."/>
            <person name="Gerlach D."/>
            <person name="Hatcher P."/>
            <person name="Jogdeo S."/>
            <person name="Krijgsveld J."/>
            <person name="Kriventseva E.V."/>
            <person name="Kultz D."/>
            <person name="Laforsch C."/>
            <person name="Lindquist E."/>
            <person name="Lopez J."/>
            <person name="Manak J.R."/>
            <person name="Muller J."/>
            <person name="Pangilinan J."/>
            <person name="Patwardhan R.P."/>
            <person name="Pitluck S."/>
            <person name="Pritham E.J."/>
            <person name="Rechtsteiner A."/>
            <person name="Rho M."/>
            <person name="Rogozin I.B."/>
            <person name="Sakarya O."/>
            <person name="Salamov A."/>
            <person name="Schaack S."/>
            <person name="Shapiro H."/>
            <person name="Shiga Y."/>
            <person name="Skalitzky C."/>
            <person name="Smith Z."/>
            <person name="Souvorov A."/>
            <person name="Sung W."/>
            <person name="Tang Z."/>
            <person name="Tsuchiya D."/>
            <person name="Tu H."/>
            <person name="Vos H."/>
            <person name="Wang M."/>
            <person name="Wolf Y.I."/>
            <person name="Yamagata H."/>
            <person name="Yamada T."/>
            <person name="Ye Y."/>
            <person name="Shaw J.R."/>
            <person name="Andrews J."/>
            <person name="Crease T.J."/>
            <person name="Tang H."/>
            <person name="Lucas S.M."/>
            <person name="Robertson H.M."/>
            <person name="Bork P."/>
            <person name="Koonin E.V."/>
            <person name="Zdobnov E.M."/>
            <person name="Grigoriev I.V."/>
            <person name="Lynch M."/>
            <person name="Boore J.L."/>
        </authorList>
    </citation>
    <scope>NUCLEOTIDE SEQUENCE [LARGE SCALE GENOMIC DNA]</scope>
</reference>
<protein>
    <recommendedName>
        <fullName evidence="2">C2H2-type domain-containing protein</fullName>
    </recommendedName>
</protein>
<proteinExistence type="predicted"/>
<keyword evidence="4" id="KW-1185">Reference proteome</keyword>
<evidence type="ECO:0000313" key="4">
    <source>
        <dbReference type="Proteomes" id="UP000000305"/>
    </source>
</evidence>
<accession>E9HV72</accession>
<dbReference type="KEGG" id="dpx:DAPPUDRAFT_118256"/>
<dbReference type="Gene3D" id="3.30.160.60">
    <property type="entry name" value="Classic Zinc Finger"/>
    <property type="match status" value="1"/>
</dbReference>
<evidence type="ECO:0000313" key="3">
    <source>
        <dbReference type="EMBL" id="EFX64359.1"/>
    </source>
</evidence>
<feature type="region of interest" description="Disordered" evidence="1">
    <location>
        <begin position="153"/>
        <end position="172"/>
    </location>
</feature>
<feature type="domain" description="C2H2-type" evidence="2">
    <location>
        <begin position="74"/>
        <end position="95"/>
    </location>
</feature>
<dbReference type="PhylomeDB" id="E9HV72"/>
<dbReference type="PROSITE" id="PS00028">
    <property type="entry name" value="ZINC_FINGER_C2H2_1"/>
    <property type="match status" value="1"/>
</dbReference>
<dbReference type="AlphaFoldDB" id="E9HV72"/>
<dbReference type="SMART" id="SM00355">
    <property type="entry name" value="ZnF_C2H2"/>
    <property type="match status" value="2"/>
</dbReference>
<dbReference type="Proteomes" id="UP000000305">
    <property type="component" value="Unassembled WGS sequence"/>
</dbReference>
<evidence type="ECO:0000256" key="1">
    <source>
        <dbReference type="SAM" id="MobiDB-lite"/>
    </source>
</evidence>
<dbReference type="HOGENOM" id="CLU_797566_0_0_1"/>
<sequence>MSDSDAAPADDPSSGGRFTENVEEVVYISLPIPPSTTFSCHICSTVGQRLASHNSLKKHFRTTHKSSVIVKFECAICRFELPGVKSYAAHQAEFHPNQRVLSPTPPEPAVPLLPISSADIDDFLIAARQQASSDRQTPEPIPEATSPLGVATSVSISSSSGSVHHPHRPPGLIINFGPSASPPLISAGPSRPPSPAPPDNHGSLWSWTGLTNVLYDECAHPVIGGCWERGGGGRRHPLRPNVPSVSVPLVSAPSVPEEILHARQLLLSSVASSQPQEVPQPSVSRDSVFTESSMPTLCLRNTTARYNTDPPASSCAINAPDETCLLSTHDDELRHWYLSVKQAVSVAISTVSNTVIEDRFREIHVK</sequence>
<evidence type="ECO:0000259" key="2">
    <source>
        <dbReference type="PROSITE" id="PS00028"/>
    </source>
</evidence>
<organism evidence="3 4">
    <name type="scientific">Daphnia pulex</name>
    <name type="common">Water flea</name>
    <dbReference type="NCBI Taxonomy" id="6669"/>
    <lineage>
        <taxon>Eukaryota</taxon>
        <taxon>Metazoa</taxon>
        <taxon>Ecdysozoa</taxon>
        <taxon>Arthropoda</taxon>
        <taxon>Crustacea</taxon>
        <taxon>Branchiopoda</taxon>
        <taxon>Diplostraca</taxon>
        <taxon>Cladocera</taxon>
        <taxon>Anomopoda</taxon>
        <taxon>Daphniidae</taxon>
        <taxon>Daphnia</taxon>
    </lineage>
</organism>
<dbReference type="InParanoid" id="E9HV72"/>